<reference evidence="1" key="1">
    <citation type="journal article" date="2019" name="Sci. Rep.">
        <title>Draft genome of Tanacetum cinerariifolium, the natural source of mosquito coil.</title>
        <authorList>
            <person name="Yamashiro T."/>
            <person name="Shiraishi A."/>
            <person name="Satake H."/>
            <person name="Nakayama K."/>
        </authorList>
    </citation>
    <scope>NUCLEOTIDE SEQUENCE</scope>
</reference>
<dbReference type="PANTHER" id="PTHR46410:SF21">
    <property type="entry name" value="ARID_BRIGHT DNA-BINDING DOMAIN,ELM2 DOMAIN PROTEIN-RELATED"/>
    <property type="match status" value="1"/>
</dbReference>
<comment type="caution">
    <text evidence="1">The sequence shown here is derived from an EMBL/GenBank/DDBJ whole genome shotgun (WGS) entry which is preliminary data.</text>
</comment>
<dbReference type="PANTHER" id="PTHR46410">
    <property type="entry name" value="AT-RICH INTERACTIVE DOMAIN-CONTAINING PROTEIN 2"/>
    <property type="match status" value="1"/>
</dbReference>
<accession>A0A699H3W1</accession>
<sequence>MGLSGIKTIDGRDEEFGGFDLNIDQTELEFARINNDDDKDEIIGRLDLNIAQTEFGFSEIHNIDEKVEEFCGMDLNISQTKFEFSRTNYLDEKDMVSSSLDEKKIDKSSERFETVDIKHKDDKITKLCPMDVHSSQSKNNTIILSKNVKTVGRPRKRKKEEPLSSFKMLEWLANAARNPHDVTIRSIPRSSKWKKYKGNEVWKQVLLVKETLFAKQNVDSGNKLDCSQKKRRMMHPSMYEDDKIPIHLSSKRIRCSQRVSSVKSCSCPAGCTSCSSSQNKRVKKSPEILEIIETQDDVCEDVDTESESDIVRAEVPEWSGVVSESDPKWLGRKSSTRLACFSINGNLTIWVRKLWFPHGGSLEEDSEFKSLVIKARQELTDKTKSRHEIMSNFWRRASESIPSKTKDVLVSYYFNVFVLRRRSYQNRINPDNIDSDDDEQEREAWRGGMTKPHALAAKRAYGCILGNKKEAGL</sequence>
<dbReference type="EMBL" id="BKCJ010101375">
    <property type="protein sequence ID" value="GEX31874.1"/>
    <property type="molecule type" value="Genomic_DNA"/>
</dbReference>
<organism evidence="1">
    <name type="scientific">Tanacetum cinerariifolium</name>
    <name type="common">Dalmatian daisy</name>
    <name type="synonym">Chrysanthemum cinerariifolium</name>
    <dbReference type="NCBI Taxonomy" id="118510"/>
    <lineage>
        <taxon>Eukaryota</taxon>
        <taxon>Viridiplantae</taxon>
        <taxon>Streptophyta</taxon>
        <taxon>Embryophyta</taxon>
        <taxon>Tracheophyta</taxon>
        <taxon>Spermatophyta</taxon>
        <taxon>Magnoliopsida</taxon>
        <taxon>eudicotyledons</taxon>
        <taxon>Gunneridae</taxon>
        <taxon>Pentapetalae</taxon>
        <taxon>asterids</taxon>
        <taxon>campanulids</taxon>
        <taxon>Asterales</taxon>
        <taxon>Asteraceae</taxon>
        <taxon>Asteroideae</taxon>
        <taxon>Anthemideae</taxon>
        <taxon>Anthemidinae</taxon>
        <taxon>Tanacetum</taxon>
    </lineage>
</organism>
<proteinExistence type="predicted"/>
<protein>
    <submittedName>
        <fullName evidence="1">Uncharacterized protein</fullName>
    </submittedName>
</protein>
<gene>
    <name evidence="1" type="ORF">Tci_303849</name>
</gene>
<evidence type="ECO:0000313" key="1">
    <source>
        <dbReference type="EMBL" id="GEX31874.1"/>
    </source>
</evidence>
<dbReference type="AlphaFoldDB" id="A0A699H3W1"/>
<name>A0A699H3W1_TANCI</name>